<keyword evidence="2" id="KW-0645">Protease</keyword>
<evidence type="ECO:0000256" key="6">
    <source>
        <dbReference type="ARBA" id="ARBA00023049"/>
    </source>
</evidence>
<dbReference type="Pfam" id="PF00675">
    <property type="entry name" value="Peptidase_M16"/>
    <property type="match status" value="1"/>
</dbReference>
<dbReference type="GO" id="GO:0004222">
    <property type="term" value="F:metalloendopeptidase activity"/>
    <property type="evidence" value="ECO:0007669"/>
    <property type="project" value="UniProtKB-EC"/>
</dbReference>
<feature type="region of interest" description="Disordered" evidence="13">
    <location>
        <begin position="1"/>
        <end position="23"/>
    </location>
</feature>
<dbReference type="Pfam" id="PF16187">
    <property type="entry name" value="Peptidase_M16_M"/>
    <property type="match status" value="1"/>
</dbReference>
<dbReference type="InterPro" id="IPR001431">
    <property type="entry name" value="Pept_M16_Zn_BS"/>
</dbReference>
<reference evidence="19" key="1">
    <citation type="submission" date="2022-11" db="UniProtKB">
        <authorList>
            <consortium name="WormBaseParasite"/>
        </authorList>
    </citation>
    <scope>IDENTIFICATION</scope>
</reference>
<evidence type="ECO:0000313" key="19">
    <source>
        <dbReference type="WBParaSite" id="PSAMB.scaffold801size41141.g8881.t1"/>
    </source>
</evidence>
<dbReference type="Pfam" id="PF05193">
    <property type="entry name" value="Peptidase_M16_C"/>
    <property type="match status" value="1"/>
</dbReference>
<feature type="domain" description="Peptidase M16 N-terminal" evidence="14">
    <location>
        <begin position="103"/>
        <end position="240"/>
    </location>
</feature>
<evidence type="ECO:0000256" key="13">
    <source>
        <dbReference type="SAM" id="MobiDB-lite"/>
    </source>
</evidence>
<comment type="similarity">
    <text evidence="1 12">Belongs to the peptidase M16 family.</text>
</comment>
<dbReference type="Proteomes" id="UP000887566">
    <property type="component" value="Unplaced"/>
</dbReference>
<dbReference type="GO" id="GO:0046872">
    <property type="term" value="F:metal ion binding"/>
    <property type="evidence" value="ECO:0007669"/>
    <property type="project" value="UniProtKB-KW"/>
</dbReference>
<dbReference type="GO" id="GO:0005739">
    <property type="term" value="C:mitochondrion"/>
    <property type="evidence" value="ECO:0007669"/>
    <property type="project" value="TreeGrafter"/>
</dbReference>
<evidence type="ECO:0000256" key="1">
    <source>
        <dbReference type="ARBA" id="ARBA00007261"/>
    </source>
</evidence>
<dbReference type="AlphaFoldDB" id="A0A914XGJ8"/>
<accession>A0A914XGJ8</accession>
<evidence type="ECO:0000259" key="16">
    <source>
        <dbReference type="Pfam" id="PF16187"/>
    </source>
</evidence>
<feature type="domain" description="Peptidase M16 C-terminal" evidence="15">
    <location>
        <begin position="267"/>
        <end position="445"/>
    </location>
</feature>
<dbReference type="Gene3D" id="3.30.830.10">
    <property type="entry name" value="Metalloenzyme, LuxS/M16 peptidase-like"/>
    <property type="match status" value="4"/>
</dbReference>
<comment type="catalytic activity">
    <reaction evidence="7">
        <text>Degradation of insulin, glucagon and other polypeptides. No action on proteins.</text>
        <dbReference type="EC" id="3.4.24.56"/>
    </reaction>
</comment>
<protein>
    <recommendedName>
        <fullName evidence="9">Insulin-degrading enzyme</fullName>
        <ecNumber evidence="8">3.4.24.56</ecNumber>
    </recommendedName>
    <alternativeName>
        <fullName evidence="11">Insulin protease</fullName>
    </alternativeName>
    <alternativeName>
        <fullName evidence="10">Insulysin</fullName>
    </alternativeName>
</protein>
<evidence type="ECO:0000256" key="9">
    <source>
        <dbReference type="ARBA" id="ARBA00070422"/>
    </source>
</evidence>
<dbReference type="WBParaSite" id="PSAMB.scaffold801size41141.g8881.t1">
    <property type="protein sequence ID" value="PSAMB.scaffold801size41141.g8881.t1"/>
    <property type="gene ID" value="PSAMB.scaffold801size41141.g8881"/>
</dbReference>
<evidence type="ECO:0000259" key="15">
    <source>
        <dbReference type="Pfam" id="PF05193"/>
    </source>
</evidence>
<name>A0A914XGJ8_9BILA</name>
<dbReference type="SUPFAM" id="SSF63411">
    <property type="entry name" value="LuxS/MPP-like metallohydrolase"/>
    <property type="match status" value="4"/>
</dbReference>
<dbReference type="FunFam" id="3.30.830.10:FF:000003">
    <property type="entry name" value="Insulin-degrading enzyme"/>
    <property type="match status" value="1"/>
</dbReference>
<dbReference type="InterPro" id="IPR007863">
    <property type="entry name" value="Peptidase_M16_C"/>
</dbReference>
<evidence type="ECO:0000256" key="5">
    <source>
        <dbReference type="ARBA" id="ARBA00022833"/>
    </source>
</evidence>
<dbReference type="Pfam" id="PF22456">
    <property type="entry name" value="PqqF-like_C_4"/>
    <property type="match status" value="1"/>
</dbReference>
<proteinExistence type="inferred from homology"/>
<evidence type="ECO:0000256" key="10">
    <source>
        <dbReference type="ARBA" id="ARBA00074992"/>
    </source>
</evidence>
<keyword evidence="6" id="KW-0482">Metalloprotease</keyword>
<dbReference type="GO" id="GO:0043171">
    <property type="term" value="P:peptide catabolic process"/>
    <property type="evidence" value="ECO:0007669"/>
    <property type="project" value="TreeGrafter"/>
</dbReference>
<evidence type="ECO:0000256" key="7">
    <source>
        <dbReference type="ARBA" id="ARBA00052248"/>
    </source>
</evidence>
<keyword evidence="4" id="KW-0378">Hydrolase</keyword>
<evidence type="ECO:0000256" key="12">
    <source>
        <dbReference type="RuleBase" id="RU004447"/>
    </source>
</evidence>
<dbReference type="InterPro" id="IPR050626">
    <property type="entry name" value="Peptidase_M16"/>
</dbReference>
<evidence type="ECO:0000259" key="14">
    <source>
        <dbReference type="Pfam" id="PF00675"/>
    </source>
</evidence>
<dbReference type="InterPro" id="IPR011249">
    <property type="entry name" value="Metalloenz_LuxS/M16"/>
</dbReference>
<evidence type="ECO:0000313" key="18">
    <source>
        <dbReference type="Proteomes" id="UP000887566"/>
    </source>
</evidence>
<feature type="domain" description="Peptidase M16 middle/third" evidence="16">
    <location>
        <begin position="452"/>
        <end position="735"/>
    </location>
</feature>
<feature type="domain" description="Coenzyme PQQ synthesis protein F-like C-terminal lobe" evidence="17">
    <location>
        <begin position="843"/>
        <end position="941"/>
    </location>
</feature>
<keyword evidence="5" id="KW-0862">Zinc</keyword>
<dbReference type="GO" id="GO:0005829">
    <property type="term" value="C:cytosol"/>
    <property type="evidence" value="ECO:0007669"/>
    <property type="project" value="TreeGrafter"/>
</dbReference>
<dbReference type="InterPro" id="IPR032632">
    <property type="entry name" value="Peptidase_M16_M"/>
</dbReference>
<dbReference type="EC" id="3.4.24.56" evidence="8"/>
<feature type="compositionally biased region" description="Basic and acidic residues" evidence="13">
    <location>
        <begin position="1"/>
        <end position="16"/>
    </location>
</feature>
<dbReference type="GO" id="GO:0051603">
    <property type="term" value="P:proteolysis involved in protein catabolic process"/>
    <property type="evidence" value="ECO:0007669"/>
    <property type="project" value="TreeGrafter"/>
</dbReference>
<dbReference type="FunFam" id="3.30.830.10:FF:000005">
    <property type="entry name" value="nardilysin isoform X1"/>
    <property type="match status" value="1"/>
</dbReference>
<evidence type="ECO:0000256" key="8">
    <source>
        <dbReference type="ARBA" id="ARBA00066874"/>
    </source>
</evidence>
<evidence type="ECO:0000259" key="17">
    <source>
        <dbReference type="Pfam" id="PF22456"/>
    </source>
</evidence>
<evidence type="ECO:0000256" key="4">
    <source>
        <dbReference type="ARBA" id="ARBA00022801"/>
    </source>
</evidence>
<keyword evidence="3" id="KW-0479">Metal-binding</keyword>
<keyword evidence="18" id="KW-1185">Reference proteome</keyword>
<organism evidence="18 19">
    <name type="scientific">Plectus sambesii</name>
    <dbReference type="NCBI Taxonomy" id="2011161"/>
    <lineage>
        <taxon>Eukaryota</taxon>
        <taxon>Metazoa</taxon>
        <taxon>Ecdysozoa</taxon>
        <taxon>Nematoda</taxon>
        <taxon>Chromadorea</taxon>
        <taxon>Plectida</taxon>
        <taxon>Plectina</taxon>
        <taxon>Plectoidea</taxon>
        <taxon>Plectidae</taxon>
        <taxon>Plectus</taxon>
    </lineage>
</organism>
<dbReference type="PANTHER" id="PTHR43690">
    <property type="entry name" value="NARDILYSIN"/>
    <property type="match status" value="1"/>
</dbReference>
<evidence type="ECO:0000256" key="2">
    <source>
        <dbReference type="ARBA" id="ARBA00022670"/>
    </source>
</evidence>
<dbReference type="PANTHER" id="PTHR43690:SF18">
    <property type="entry name" value="INSULIN-DEGRADING ENZYME-RELATED"/>
    <property type="match status" value="1"/>
</dbReference>
<evidence type="ECO:0000256" key="11">
    <source>
        <dbReference type="ARBA" id="ARBA00080349"/>
    </source>
</evidence>
<evidence type="ECO:0000256" key="3">
    <source>
        <dbReference type="ARBA" id="ARBA00022723"/>
    </source>
</evidence>
<dbReference type="InterPro" id="IPR054734">
    <property type="entry name" value="PqqF-like_C_4"/>
</dbReference>
<dbReference type="PROSITE" id="PS00143">
    <property type="entry name" value="INSULINASE"/>
    <property type="match status" value="1"/>
</dbReference>
<sequence length="1061" mass="121459">MAERRIATNGPEERKPPPCGTTATRPLRIAVQKLQEKKSIVLPSRLQSVSYGSLFVRLTSSVAATSPIMRGHDSIVKARYENIIKSAEDKRLYLGLELHNGLRVILVSDPTTDKSAASLEVSVGHLNDPWELPGLAHFCEHMLFLGTEKYPSENEYSKFISAHGGMSNAFTAADHTNYHFDIAPEHLHGALDRFAQFFLSPQFTESATEREVMAVDSENSNNLQNDTWRLNQLERTMSDPQHEYSKFGTGSKTTLLEDAKAKGMEPRAELLKFHKQFYCSNIMGLCIIGNQSLDEMESEIVAKMFVDIENKKSTRKKWETHPYGKDQLGHRIEVVPVKDLRSLAIRFPLPDLYPYYRAQPDHYISQILGHEGPGSLLSELKRRGWVSSLLAGARHVANGFAFFDVDVDLSEEGLKNVEEIVLLTFQTIGMIRRAKPQEWIHRELQQLSELRFRFKDKENPEDYATALSHRLHEYPLEDLLYAPFRMDEYRPDLIEMVFDKLNPGNMNYSVISKEFAGRPENEFEKWYGTEYRKIKLDGSFLAKCSDALKTESPVLRMPERNEYIASNFELKPRVKDDSKGPELLRDDQFTRVWFKQDQEFLLPKCCSYLTVTSPLVTVDPLRTFLSSMFINCLQDAMSEETYNPGLAGLHHTIDNSNYGLNVEVWGYDEKQRLFVKHLMERLATFVPDQGRFDILKENFIRSIKNFKQDQPYAQAIFYTMLLLSERLWSREQLLSVADGVSLDSLKRFIPEMLSALHIEALVHGNVTKEDALGLVDDALAALKSARPVRPLFPAEMKRDREHKLIEGDQYVYEQTNTTHPNSALEVLLQTGVQETRENMLLELLTQILDEPAFNKLRTNEQLGYIVFSGPRRANGAQGLRVIVQGEKDPNYVAARIEIFLKGMREEIKQMTAEEFVKNVEALATKRLEKPKRLTDQADRYWSEIGCRLYHFNRQEEEVADLRKISKEDLLAYFDRVIAMNAPERKKLSVMVYSHTCKRDPDAIQNALSELHVDDATKATPKQVKSVSQFKDELPLYPLPKPAIDLLPAGALNDSDANKSML</sequence>
<dbReference type="InterPro" id="IPR011765">
    <property type="entry name" value="Pept_M16_N"/>
</dbReference>
<dbReference type="FunFam" id="3.30.830.10:FF:000004">
    <property type="entry name" value="Putative insulin-degrading enzyme"/>
    <property type="match status" value="1"/>
</dbReference>